<feature type="region of interest" description="Disordered" evidence="1">
    <location>
        <begin position="1"/>
        <end position="22"/>
    </location>
</feature>
<sequence>MAGLGELTSATCSPRGRSLGTAPLPGVSACPVPAGIAAASPPAQPPARCLPAPLPPRQPRATAVPGW</sequence>
<reference evidence="2" key="2">
    <citation type="submission" date="2025-09" db="UniProtKB">
        <authorList>
            <consortium name="Ensembl"/>
        </authorList>
    </citation>
    <scope>IDENTIFICATION</scope>
</reference>
<proteinExistence type="predicted"/>
<name>A0A8D0F8J8_STROC</name>
<organism evidence="2 3">
    <name type="scientific">Strix occidentalis caurina</name>
    <name type="common">northern spotted owl</name>
    <dbReference type="NCBI Taxonomy" id="311401"/>
    <lineage>
        <taxon>Eukaryota</taxon>
        <taxon>Metazoa</taxon>
        <taxon>Chordata</taxon>
        <taxon>Craniata</taxon>
        <taxon>Vertebrata</taxon>
        <taxon>Euteleostomi</taxon>
        <taxon>Archelosauria</taxon>
        <taxon>Archosauria</taxon>
        <taxon>Dinosauria</taxon>
        <taxon>Saurischia</taxon>
        <taxon>Theropoda</taxon>
        <taxon>Coelurosauria</taxon>
        <taxon>Aves</taxon>
        <taxon>Neognathae</taxon>
        <taxon>Neoaves</taxon>
        <taxon>Telluraves</taxon>
        <taxon>Strigiformes</taxon>
        <taxon>Strigidae</taxon>
        <taxon>Strix</taxon>
    </lineage>
</organism>
<accession>A0A8D0F8J8</accession>
<dbReference type="Ensembl" id="ENSSOCT00000013537.1">
    <property type="protein sequence ID" value="ENSSOCP00000013176.1"/>
    <property type="gene ID" value="ENSSOCG00000010018.1"/>
</dbReference>
<reference evidence="2" key="1">
    <citation type="submission" date="2025-08" db="UniProtKB">
        <authorList>
            <consortium name="Ensembl"/>
        </authorList>
    </citation>
    <scope>IDENTIFICATION</scope>
</reference>
<dbReference type="AlphaFoldDB" id="A0A8D0F8J8"/>
<dbReference type="Proteomes" id="UP000694551">
    <property type="component" value="Unplaced"/>
</dbReference>
<keyword evidence="3" id="KW-1185">Reference proteome</keyword>
<evidence type="ECO:0000313" key="2">
    <source>
        <dbReference type="Ensembl" id="ENSSOCP00000013176.1"/>
    </source>
</evidence>
<protein>
    <submittedName>
        <fullName evidence="2">Uncharacterized protein</fullName>
    </submittedName>
</protein>
<evidence type="ECO:0000256" key="1">
    <source>
        <dbReference type="SAM" id="MobiDB-lite"/>
    </source>
</evidence>
<evidence type="ECO:0000313" key="3">
    <source>
        <dbReference type="Proteomes" id="UP000694551"/>
    </source>
</evidence>